<keyword evidence="2" id="KW-1185">Reference proteome</keyword>
<reference evidence="1 2" key="1">
    <citation type="submission" date="2014-12" db="EMBL/GenBank/DDBJ databases">
        <title>Draft genome sequences of 10 type strains of Lactococcus.</title>
        <authorList>
            <person name="Sun Z."/>
            <person name="Zhong Z."/>
            <person name="Liu W."/>
            <person name="Zhang W."/>
            <person name="Zhang H."/>
        </authorList>
    </citation>
    <scope>NUCLEOTIDE SEQUENCE [LARGE SCALE GENOMIC DNA]</scope>
    <source>
        <strain evidence="1 2">DSM 6634</strain>
    </source>
</reference>
<organism evidence="1 2">
    <name type="scientific">Pseudolactococcus piscium</name>
    <dbReference type="NCBI Taxonomy" id="1364"/>
    <lineage>
        <taxon>Bacteria</taxon>
        <taxon>Bacillati</taxon>
        <taxon>Bacillota</taxon>
        <taxon>Bacilli</taxon>
        <taxon>Lactobacillales</taxon>
        <taxon>Streptococcaceae</taxon>
        <taxon>Pseudolactococcus</taxon>
    </lineage>
</organism>
<protein>
    <submittedName>
        <fullName evidence="1">Uncharacterized protein</fullName>
    </submittedName>
</protein>
<gene>
    <name evidence="1" type="ORF">RU86_GL001362</name>
</gene>
<evidence type="ECO:0000313" key="1">
    <source>
        <dbReference type="EMBL" id="PCS04989.1"/>
    </source>
</evidence>
<dbReference type="Proteomes" id="UP000218282">
    <property type="component" value="Unassembled WGS sequence"/>
</dbReference>
<sequence>MFKKMGLGLIGIILVIGGVLLLKQPVKTDILKELGQKQTLRNQTSEQKDVIIDVSGYYDVTTLKGQDGAQAISRLPTVGQTLVGQFFDKGESVQLASQQEVEMKPAKFAKLDVKNKAVKLTNGGSYLVGKQFPAGTYKISLNTVLPEIINKRGKADVAIIQGGVYSPEKPYETEAFELSNDKMSTVVKLENDKLLAIKSPVVEISLTLEINK</sequence>
<proteinExistence type="predicted"/>
<name>A0A2A5RUR2_9LACT</name>
<dbReference type="AlphaFoldDB" id="A0A2A5RUR2"/>
<evidence type="ECO:0000313" key="2">
    <source>
        <dbReference type="Proteomes" id="UP000218282"/>
    </source>
</evidence>
<dbReference type="EMBL" id="JXJW01000025">
    <property type="protein sequence ID" value="PCS04989.1"/>
    <property type="molecule type" value="Genomic_DNA"/>
</dbReference>
<comment type="caution">
    <text evidence="1">The sequence shown here is derived from an EMBL/GenBank/DDBJ whole genome shotgun (WGS) entry which is preliminary data.</text>
</comment>
<accession>A0A2A5RUR2</accession>